<proteinExistence type="predicted"/>
<dbReference type="AlphaFoldDB" id="A0A812DWQ8"/>
<evidence type="ECO:0000256" key="1">
    <source>
        <dbReference type="SAM" id="Phobius"/>
    </source>
</evidence>
<feature type="transmembrane region" description="Helical" evidence="1">
    <location>
        <begin position="68"/>
        <end position="89"/>
    </location>
</feature>
<keyword evidence="1" id="KW-0812">Transmembrane</keyword>
<keyword evidence="3" id="KW-1185">Reference proteome</keyword>
<feature type="transmembrane region" description="Helical" evidence="1">
    <location>
        <begin position="101"/>
        <end position="122"/>
    </location>
</feature>
<organism evidence="2 3">
    <name type="scientific">Acanthosepion pharaonis</name>
    <name type="common">Pharaoh cuttlefish</name>
    <name type="synonym">Sepia pharaonis</name>
    <dbReference type="NCBI Taxonomy" id="158019"/>
    <lineage>
        <taxon>Eukaryota</taxon>
        <taxon>Metazoa</taxon>
        <taxon>Spiralia</taxon>
        <taxon>Lophotrochozoa</taxon>
        <taxon>Mollusca</taxon>
        <taxon>Cephalopoda</taxon>
        <taxon>Coleoidea</taxon>
        <taxon>Decapodiformes</taxon>
        <taxon>Sepiida</taxon>
        <taxon>Sepiina</taxon>
        <taxon>Sepiidae</taxon>
        <taxon>Acanthosepion</taxon>
    </lineage>
</organism>
<comment type="caution">
    <text evidence="2">The sequence shown here is derived from an EMBL/GenBank/DDBJ whole genome shotgun (WGS) entry which is preliminary data.</text>
</comment>
<keyword evidence="1" id="KW-0472">Membrane</keyword>
<evidence type="ECO:0000313" key="3">
    <source>
        <dbReference type="Proteomes" id="UP000597762"/>
    </source>
</evidence>
<feature type="transmembrane region" description="Helical" evidence="1">
    <location>
        <begin position="128"/>
        <end position="150"/>
    </location>
</feature>
<dbReference type="EMBL" id="CAHIKZ030004385">
    <property type="protein sequence ID" value="CAE1310111.1"/>
    <property type="molecule type" value="Genomic_DNA"/>
</dbReference>
<protein>
    <submittedName>
        <fullName evidence="2">Uncharacterized protein</fullName>
    </submittedName>
</protein>
<feature type="transmembrane region" description="Helical" evidence="1">
    <location>
        <begin position="25"/>
        <end position="48"/>
    </location>
</feature>
<accession>A0A812DWQ8</accession>
<sequence>MHFSFANKHSNVEQIKIVFQSSLNVIIKLFFFWTNLIALVFFPFGYIGHFFRQPDSKRLSPDAGTARFVGGLFNIFNASACFPFFLACLDIQFSSHILLRFFIICFSSFMSSFISFPISLFLHCIFSFFLEFFFETFLSFPFYFFLFFLFSL</sequence>
<dbReference type="Proteomes" id="UP000597762">
    <property type="component" value="Unassembled WGS sequence"/>
</dbReference>
<reference evidence="2" key="1">
    <citation type="submission" date="2021-01" db="EMBL/GenBank/DDBJ databases">
        <authorList>
            <person name="Li R."/>
            <person name="Bekaert M."/>
        </authorList>
    </citation>
    <scope>NUCLEOTIDE SEQUENCE</scope>
    <source>
        <strain evidence="2">Farmed</strain>
    </source>
</reference>
<evidence type="ECO:0000313" key="2">
    <source>
        <dbReference type="EMBL" id="CAE1310111.1"/>
    </source>
</evidence>
<keyword evidence="1" id="KW-1133">Transmembrane helix</keyword>
<name>A0A812DWQ8_ACAPH</name>
<gene>
    <name evidence="2" type="ORF">SPHA_61744</name>
</gene>